<proteinExistence type="predicted"/>
<organism evidence="1 2">
    <name type="scientific">Prorocentrum cordatum</name>
    <dbReference type="NCBI Taxonomy" id="2364126"/>
    <lineage>
        <taxon>Eukaryota</taxon>
        <taxon>Sar</taxon>
        <taxon>Alveolata</taxon>
        <taxon>Dinophyceae</taxon>
        <taxon>Prorocentrales</taxon>
        <taxon>Prorocentraceae</taxon>
        <taxon>Prorocentrum</taxon>
    </lineage>
</organism>
<protein>
    <recommendedName>
        <fullName evidence="3">KIF-binding protein</fullName>
    </recommendedName>
</protein>
<comment type="caution">
    <text evidence="1">The sequence shown here is derived from an EMBL/GenBank/DDBJ whole genome shotgun (WGS) entry which is preliminary data.</text>
</comment>
<dbReference type="Proteomes" id="UP001189429">
    <property type="component" value="Unassembled WGS sequence"/>
</dbReference>
<sequence length="616" mass="66027">MTPIRKTDGPFIPDDPTLASAVDDEDERAQAFTQTVLKNAVCNAIAKGPSQESFVRGVIQGLAKEFEQIDLLDVGGVLAGLITDIQDVSRVWATAMSDEPIADVSEDAYGSISRFVKAMSSSGSSVLHFVGAVTKRTPFWSRRVEAFSNKVPFLRENLQAFRIAHGTETDDAVIDLAVLRDYCGKCVTWRLGFPAGMTNDFESLLKELICSICLNLTSDASPHLVAADRVKQVSNLAQEASLSFALDANVNAASSHVATFLGNLEAATSQENLTNACKDLLQSADPGAVVNDPTFKDNSLESVRKLLRICQNYQSGKLKKTGNPDWPFVEAAMLGLVVELATDSAGEHSPEYLLCLEKLHAAQGNSDAAIQTCINVIKAGVELGSALAAAETFSKTEGFVATAAWAEHSRVLELRVKQAKALVPKGGPYPAGLPMAYLDNIVKLVDTADALISSSGAANRDMSKAALVQVFAELQQISDGTANGKHWSEGLPKDADMKKIISHVKGVTKGVSFAAIKTKVDDVERSLGAYKKARGFMSEPADDALIHDIQKECFKARTTVTENLVAMHCDVNANDPDAMRVAVVSEMKAFRAYQGAAKDMNLTLALALKSVIANRS</sequence>
<dbReference type="EMBL" id="CAUYUJ010015048">
    <property type="protein sequence ID" value="CAK0849264.1"/>
    <property type="molecule type" value="Genomic_DNA"/>
</dbReference>
<name>A0ABN9TTT3_9DINO</name>
<reference evidence="1" key="1">
    <citation type="submission" date="2023-10" db="EMBL/GenBank/DDBJ databases">
        <authorList>
            <person name="Chen Y."/>
            <person name="Shah S."/>
            <person name="Dougan E. K."/>
            <person name="Thang M."/>
            <person name="Chan C."/>
        </authorList>
    </citation>
    <scope>NUCLEOTIDE SEQUENCE [LARGE SCALE GENOMIC DNA]</scope>
</reference>
<accession>A0ABN9TTT3</accession>
<evidence type="ECO:0008006" key="3">
    <source>
        <dbReference type="Google" id="ProtNLM"/>
    </source>
</evidence>
<gene>
    <name evidence="1" type="ORF">PCOR1329_LOCUS41997</name>
</gene>
<keyword evidence="2" id="KW-1185">Reference proteome</keyword>
<evidence type="ECO:0000313" key="2">
    <source>
        <dbReference type="Proteomes" id="UP001189429"/>
    </source>
</evidence>
<evidence type="ECO:0000313" key="1">
    <source>
        <dbReference type="EMBL" id="CAK0849264.1"/>
    </source>
</evidence>